<accession>A0ABT6I6X9</accession>
<keyword evidence="6" id="KW-0804">Transcription</keyword>
<dbReference type="Gene3D" id="3.40.190.80">
    <property type="match status" value="1"/>
</dbReference>
<comment type="similarity">
    <text evidence="3 8">Belongs to the inositol monophosphatase superfamily.</text>
</comment>
<dbReference type="PROSITE" id="PS00629">
    <property type="entry name" value="IMP_1"/>
    <property type="match status" value="1"/>
</dbReference>
<dbReference type="InterPro" id="IPR020550">
    <property type="entry name" value="Inositol_monophosphatase_CS"/>
</dbReference>
<dbReference type="PANTHER" id="PTHR20854">
    <property type="entry name" value="INOSITOL MONOPHOSPHATASE"/>
    <property type="match status" value="1"/>
</dbReference>
<keyword evidence="6" id="KW-0805">Transcription regulation</keyword>
<dbReference type="EMBL" id="PGFS01000001">
    <property type="protein sequence ID" value="MDH4573218.1"/>
    <property type="molecule type" value="Genomic_DNA"/>
</dbReference>
<keyword evidence="5 8" id="KW-0378">Hydrolase</keyword>
<keyword evidence="4 8" id="KW-0479">Metal-binding</keyword>
<dbReference type="CDD" id="cd01639">
    <property type="entry name" value="IMPase"/>
    <property type="match status" value="1"/>
</dbReference>
<dbReference type="InterPro" id="IPR033942">
    <property type="entry name" value="IMPase"/>
</dbReference>
<organism evidence="9 10">
    <name type="scientific">Salinicola acroporae</name>
    <dbReference type="NCBI Taxonomy" id="1541440"/>
    <lineage>
        <taxon>Bacteria</taxon>
        <taxon>Pseudomonadati</taxon>
        <taxon>Pseudomonadota</taxon>
        <taxon>Gammaproteobacteria</taxon>
        <taxon>Oceanospirillales</taxon>
        <taxon>Halomonadaceae</taxon>
        <taxon>Salinicola</taxon>
    </lineage>
</organism>
<reference evidence="9" key="2">
    <citation type="submission" date="2017-11" db="EMBL/GenBank/DDBJ databases">
        <authorList>
            <person name="Das S.K."/>
        </authorList>
    </citation>
    <scope>NUCLEOTIDE SEQUENCE</scope>
    <source>
        <strain evidence="9">S4-41</strain>
    </source>
</reference>
<evidence type="ECO:0000256" key="5">
    <source>
        <dbReference type="ARBA" id="ARBA00022801"/>
    </source>
</evidence>
<dbReference type="SUPFAM" id="SSF56655">
    <property type="entry name" value="Carbohydrate phosphatase"/>
    <property type="match status" value="1"/>
</dbReference>
<comment type="cofactor">
    <cofactor evidence="2 8">
        <name>Mg(2+)</name>
        <dbReference type="ChEBI" id="CHEBI:18420"/>
    </cofactor>
</comment>
<evidence type="ECO:0000256" key="1">
    <source>
        <dbReference type="ARBA" id="ARBA00001033"/>
    </source>
</evidence>
<dbReference type="PANTHER" id="PTHR20854:SF4">
    <property type="entry name" value="INOSITOL-1-MONOPHOSPHATASE-RELATED"/>
    <property type="match status" value="1"/>
</dbReference>
<evidence type="ECO:0000256" key="4">
    <source>
        <dbReference type="ARBA" id="ARBA00022723"/>
    </source>
</evidence>
<proteinExistence type="inferred from homology"/>
<dbReference type="Pfam" id="PF00459">
    <property type="entry name" value="Inositol_P"/>
    <property type="match status" value="1"/>
</dbReference>
<dbReference type="Proteomes" id="UP001162135">
    <property type="component" value="Unassembled WGS sequence"/>
</dbReference>
<keyword evidence="10" id="KW-1185">Reference proteome</keyword>
<evidence type="ECO:0000256" key="7">
    <source>
        <dbReference type="ARBA" id="ARBA00022842"/>
    </source>
</evidence>
<keyword evidence="7 8" id="KW-0460">Magnesium</keyword>
<evidence type="ECO:0000256" key="8">
    <source>
        <dbReference type="RuleBase" id="RU364068"/>
    </source>
</evidence>
<reference evidence="9" key="1">
    <citation type="journal article" date="2015" name="Antonie Van Leeuwenhoek">
        <title>Comparative 16S rRNA signatures and multilocus sequence analysis for the genus Salinicola and description of Salinicola acroporae sp. nov., isolated from coral Acropora digitifera.</title>
        <authorList>
            <person name="Lepcha R.T."/>
            <person name="Poddar A."/>
            <person name="Schumann P."/>
            <person name="Das S.K."/>
        </authorList>
    </citation>
    <scope>NUCLEOTIDE SEQUENCE</scope>
    <source>
        <strain evidence="9">S4-41</strain>
    </source>
</reference>
<evidence type="ECO:0000313" key="9">
    <source>
        <dbReference type="EMBL" id="MDH4573218.1"/>
    </source>
</evidence>
<dbReference type="InterPro" id="IPR000760">
    <property type="entry name" value="Inositol_monophosphatase-like"/>
</dbReference>
<evidence type="ECO:0000256" key="6">
    <source>
        <dbReference type="ARBA" id="ARBA00022814"/>
    </source>
</evidence>
<dbReference type="PRINTS" id="PR00377">
    <property type="entry name" value="IMPHPHTASES"/>
</dbReference>
<dbReference type="Gene3D" id="3.30.540.10">
    <property type="entry name" value="Fructose-1,6-Bisphosphatase, subunit A, domain 1"/>
    <property type="match status" value="1"/>
</dbReference>
<sequence length="303" mass="32976">MQTGFPFVPATPSIAGITPFPRQEFNVDHPQRLDSVIRIARQAGDMIVQARRKQNFSHQYKGGDELVTEIDVAVDRMIAGELEALFPGEARLTEELTPDRSQLEQDGPLWVVDPIDGTVNFAYGHAHVAVSIALAFNGEVQLGVVHAPFLGETFTAVRDQGAHLNGEPMACSQSETLERSLIGTGFPYARDKRGPLVKRLNHVLQACRDVRRNGSAALDLCHVGCGQLDAYYESVSPWDFAAGLLIAREAGAKTSHLYECPRNLPVELYGENLLVTAPGIHRALGICCGMPTPDDVSNHSGLQ</sequence>
<gene>
    <name evidence="9" type="ORF">CUR86_12715</name>
</gene>
<comment type="caution">
    <text evidence="9">The sequence shown here is derived from an EMBL/GenBank/DDBJ whole genome shotgun (WGS) entry which is preliminary data.</text>
</comment>
<dbReference type="InterPro" id="IPR020583">
    <property type="entry name" value="Inositol_monoP_metal-BS"/>
</dbReference>
<comment type="catalytic activity">
    <reaction evidence="1 8">
        <text>a myo-inositol phosphate + H2O = myo-inositol + phosphate</text>
        <dbReference type="Rhea" id="RHEA:24056"/>
        <dbReference type="ChEBI" id="CHEBI:15377"/>
        <dbReference type="ChEBI" id="CHEBI:17268"/>
        <dbReference type="ChEBI" id="CHEBI:43474"/>
        <dbReference type="ChEBI" id="CHEBI:84139"/>
        <dbReference type="EC" id="3.1.3.25"/>
    </reaction>
</comment>
<evidence type="ECO:0000313" key="10">
    <source>
        <dbReference type="Proteomes" id="UP001162135"/>
    </source>
</evidence>
<keyword evidence="6" id="KW-0889">Transcription antitermination</keyword>
<evidence type="ECO:0000256" key="3">
    <source>
        <dbReference type="ARBA" id="ARBA00009759"/>
    </source>
</evidence>
<name>A0ABT6I6X9_9GAMM</name>
<dbReference type="PROSITE" id="PS00630">
    <property type="entry name" value="IMP_2"/>
    <property type="match status" value="1"/>
</dbReference>
<evidence type="ECO:0000256" key="2">
    <source>
        <dbReference type="ARBA" id="ARBA00001946"/>
    </source>
</evidence>
<protein>
    <recommendedName>
        <fullName evidence="8">Inositol-1-monophosphatase</fullName>
        <ecNumber evidence="8">3.1.3.25</ecNumber>
    </recommendedName>
</protein>
<dbReference type="EC" id="3.1.3.25" evidence="8"/>